<organism evidence="5 6">
    <name type="scientific">Aspergillus pseudoustus</name>
    <dbReference type="NCBI Taxonomy" id="1810923"/>
    <lineage>
        <taxon>Eukaryota</taxon>
        <taxon>Fungi</taxon>
        <taxon>Dikarya</taxon>
        <taxon>Ascomycota</taxon>
        <taxon>Pezizomycotina</taxon>
        <taxon>Eurotiomycetes</taxon>
        <taxon>Eurotiomycetidae</taxon>
        <taxon>Eurotiales</taxon>
        <taxon>Aspergillaceae</taxon>
        <taxon>Aspergillus</taxon>
        <taxon>Aspergillus subgen. Nidulantes</taxon>
    </lineage>
</organism>
<evidence type="ECO:0008006" key="7">
    <source>
        <dbReference type="Google" id="ProtNLM"/>
    </source>
</evidence>
<comment type="similarity">
    <text evidence="1">Belongs to the peptidase M28 family. M28B subfamily.</text>
</comment>
<evidence type="ECO:0000256" key="1">
    <source>
        <dbReference type="ARBA" id="ARBA00005634"/>
    </source>
</evidence>
<dbReference type="InterPro" id="IPR039373">
    <property type="entry name" value="Peptidase_M28B"/>
</dbReference>
<name>A0ABR4KNK1_9EURO</name>
<sequence>MDAPNAHVRQDLILKTPSIDQLQQWSRLHSASTHLAGDQAHAYSIQALWKSYGICTEISVHKTRLNRPGQHSAVRLLNPDSSVSFEASLTEDVLPADPASSIGPPAFHGMSFPGRVAAPLLYANFGRPEDFQTLNDNGISVHDKIVLCRYSGSLRGLKVRAAQEAGAAGVILYNDPQEDGPFTSENCYASFPDGPARHPSAIQRGSVSFFSIGAGPYPEPEFTPYIPSLSISFRDARLLLKALAGHGLGRVDLPPEWQGSLPGVEYFSGPSHLQVELVNDTEYIDTKLYNVIGTIKGETSECVVLGNHHDSWSAGCVDPVSGSAAMNEVVRSLGKALATGWKPLRTIILASWDGEEYGLLGSTAWAAQNSNCLRRNCIAYINVDESTNGGDILGPVGSPLLAEILYEAAKLVPSPFEEDAEVEDGWYLLDPNTNGSSSAHRTVYTDWLQNTEANHPSSDVPLLQDIGTGSDFTVFQHHLGISSADLVFNAGPRDAVYQYHTKYDSTLWMEYFGDPGYRKHKAMAQLWGLIAFRLASDPVLAFSATLYAMRLKEGFESMDFPDAVGVDGLFGALSRFHDHAIELDDYRRRLSERTPTSEEVSIVNTRYIALERGFMHPGGLSQRPWYKHLAFGPGLWEGYGGVAFPAIADAMLLKDIATIQAAVDLTKDAVDRVTNFIVLP</sequence>
<dbReference type="Proteomes" id="UP001610446">
    <property type="component" value="Unassembled WGS sequence"/>
</dbReference>
<evidence type="ECO:0000313" key="5">
    <source>
        <dbReference type="EMBL" id="KAL2853851.1"/>
    </source>
</evidence>
<dbReference type="SUPFAM" id="SSF52025">
    <property type="entry name" value="PA domain"/>
    <property type="match status" value="1"/>
</dbReference>
<evidence type="ECO:0000259" key="3">
    <source>
        <dbReference type="Pfam" id="PF04253"/>
    </source>
</evidence>
<dbReference type="Gene3D" id="3.40.630.10">
    <property type="entry name" value="Zn peptidases"/>
    <property type="match status" value="1"/>
</dbReference>
<evidence type="ECO:0000259" key="2">
    <source>
        <dbReference type="Pfam" id="PF02225"/>
    </source>
</evidence>
<dbReference type="SUPFAM" id="SSF47672">
    <property type="entry name" value="Transferrin receptor-like dimerisation domain"/>
    <property type="match status" value="1"/>
</dbReference>
<feature type="domain" description="PA" evidence="2">
    <location>
        <begin position="118"/>
        <end position="187"/>
    </location>
</feature>
<dbReference type="SUPFAM" id="SSF53187">
    <property type="entry name" value="Zn-dependent exopeptidases"/>
    <property type="match status" value="1"/>
</dbReference>
<dbReference type="PANTHER" id="PTHR10404">
    <property type="entry name" value="N-ACETYLATED-ALPHA-LINKED ACIDIC DIPEPTIDASE"/>
    <property type="match status" value="1"/>
</dbReference>
<dbReference type="InterPro" id="IPR036757">
    <property type="entry name" value="TFR-like_dimer_dom_sf"/>
</dbReference>
<dbReference type="InterPro" id="IPR007365">
    <property type="entry name" value="TFR-like_dimer_dom"/>
</dbReference>
<dbReference type="Gene3D" id="1.20.930.40">
    <property type="entry name" value="Transferrin receptor-like, dimerisation domain"/>
    <property type="match status" value="1"/>
</dbReference>
<keyword evidence="6" id="KW-1185">Reference proteome</keyword>
<dbReference type="Pfam" id="PF04253">
    <property type="entry name" value="TFR_dimer"/>
    <property type="match status" value="1"/>
</dbReference>
<dbReference type="InterPro" id="IPR003137">
    <property type="entry name" value="PA_domain"/>
</dbReference>
<evidence type="ECO:0000313" key="6">
    <source>
        <dbReference type="Proteomes" id="UP001610446"/>
    </source>
</evidence>
<dbReference type="PANTHER" id="PTHR10404:SF46">
    <property type="entry name" value="VACUOLAR PROTEIN SORTING-ASSOCIATED PROTEIN 70"/>
    <property type="match status" value="1"/>
</dbReference>
<evidence type="ECO:0000259" key="4">
    <source>
        <dbReference type="Pfam" id="PF04389"/>
    </source>
</evidence>
<dbReference type="EMBL" id="JBFXLU010000017">
    <property type="protein sequence ID" value="KAL2853851.1"/>
    <property type="molecule type" value="Genomic_DNA"/>
</dbReference>
<dbReference type="Pfam" id="PF02225">
    <property type="entry name" value="PA"/>
    <property type="match status" value="1"/>
</dbReference>
<feature type="domain" description="Transferrin receptor-like dimerisation" evidence="3">
    <location>
        <begin position="567"/>
        <end position="676"/>
    </location>
</feature>
<reference evidence="5 6" key="1">
    <citation type="submission" date="2024-07" db="EMBL/GenBank/DDBJ databases">
        <title>Section-level genome sequencing and comparative genomics of Aspergillus sections Usti and Cavernicolus.</title>
        <authorList>
            <consortium name="Lawrence Berkeley National Laboratory"/>
            <person name="Nybo J.L."/>
            <person name="Vesth T.C."/>
            <person name="Theobald S."/>
            <person name="Frisvad J.C."/>
            <person name="Larsen T.O."/>
            <person name="Kjaerboelling I."/>
            <person name="Rothschild-Mancinelli K."/>
            <person name="Lyhne E.K."/>
            <person name="Kogle M.E."/>
            <person name="Barry K."/>
            <person name="Clum A."/>
            <person name="Na H."/>
            <person name="Ledsgaard L."/>
            <person name="Lin J."/>
            <person name="Lipzen A."/>
            <person name="Kuo A."/>
            <person name="Riley R."/>
            <person name="Mondo S."/>
            <person name="Labutti K."/>
            <person name="Haridas S."/>
            <person name="Pangalinan J."/>
            <person name="Salamov A.A."/>
            <person name="Simmons B.A."/>
            <person name="Magnuson J.K."/>
            <person name="Chen J."/>
            <person name="Drula E."/>
            <person name="Henrissat B."/>
            <person name="Wiebenga A."/>
            <person name="Lubbers R.J."/>
            <person name="Gomes A.C."/>
            <person name="Makela M.R."/>
            <person name="Stajich J."/>
            <person name="Grigoriev I.V."/>
            <person name="Mortensen U.H."/>
            <person name="De Vries R.P."/>
            <person name="Baker S.E."/>
            <person name="Andersen M.R."/>
        </authorList>
    </citation>
    <scope>NUCLEOTIDE SEQUENCE [LARGE SCALE GENOMIC DNA]</scope>
    <source>
        <strain evidence="5 6">CBS 123904</strain>
    </source>
</reference>
<dbReference type="Gene3D" id="3.50.30.30">
    <property type="match status" value="1"/>
</dbReference>
<comment type="caution">
    <text evidence="5">The sequence shown here is derived from an EMBL/GenBank/DDBJ whole genome shotgun (WGS) entry which is preliminary data.</text>
</comment>
<dbReference type="InterPro" id="IPR046450">
    <property type="entry name" value="PA_dom_sf"/>
</dbReference>
<protein>
    <recommendedName>
        <fullName evidence="7">Peptidase M28</fullName>
    </recommendedName>
</protein>
<dbReference type="Pfam" id="PF04389">
    <property type="entry name" value="Peptidase_M28"/>
    <property type="match status" value="1"/>
</dbReference>
<dbReference type="CDD" id="cd02121">
    <property type="entry name" value="PA_GCPII_like"/>
    <property type="match status" value="1"/>
</dbReference>
<proteinExistence type="inferred from homology"/>
<gene>
    <name evidence="5" type="ORF">BJY01DRAFT_205924</name>
</gene>
<feature type="domain" description="Peptidase M28" evidence="4">
    <location>
        <begin position="290"/>
        <end position="505"/>
    </location>
</feature>
<dbReference type="CDD" id="cd08022">
    <property type="entry name" value="M28_PSMA_like"/>
    <property type="match status" value="1"/>
</dbReference>
<dbReference type="InterPro" id="IPR007484">
    <property type="entry name" value="Peptidase_M28"/>
</dbReference>
<accession>A0ABR4KNK1</accession>